<keyword evidence="3" id="KW-1185">Reference proteome</keyword>
<dbReference type="EMBL" id="JAUDFV010000155">
    <property type="protein sequence ID" value="KAL2715272.1"/>
    <property type="molecule type" value="Genomic_DNA"/>
</dbReference>
<protein>
    <submittedName>
        <fullName evidence="2">Uncharacterized protein</fullName>
    </submittedName>
</protein>
<evidence type="ECO:0000256" key="1">
    <source>
        <dbReference type="SAM" id="Phobius"/>
    </source>
</evidence>
<reference evidence="2 3" key="1">
    <citation type="journal article" date="2024" name="Ann. Entomol. Soc. Am.">
        <title>Genomic analyses of the southern and eastern yellowjacket wasps (Hymenoptera: Vespidae) reveal evolutionary signatures of social life.</title>
        <authorList>
            <person name="Catto M.A."/>
            <person name="Caine P.B."/>
            <person name="Orr S.E."/>
            <person name="Hunt B.G."/>
            <person name="Goodisman M.A.D."/>
        </authorList>
    </citation>
    <scope>NUCLEOTIDE SEQUENCE [LARGE SCALE GENOMIC DNA]</scope>
    <source>
        <strain evidence="2">233</strain>
        <tissue evidence="2">Head and thorax</tissue>
    </source>
</reference>
<organism evidence="2 3">
    <name type="scientific">Vespula squamosa</name>
    <name type="common">Southern yellow jacket</name>
    <name type="synonym">Wasp</name>
    <dbReference type="NCBI Taxonomy" id="30214"/>
    <lineage>
        <taxon>Eukaryota</taxon>
        <taxon>Metazoa</taxon>
        <taxon>Ecdysozoa</taxon>
        <taxon>Arthropoda</taxon>
        <taxon>Hexapoda</taxon>
        <taxon>Insecta</taxon>
        <taxon>Pterygota</taxon>
        <taxon>Neoptera</taxon>
        <taxon>Endopterygota</taxon>
        <taxon>Hymenoptera</taxon>
        <taxon>Apocrita</taxon>
        <taxon>Aculeata</taxon>
        <taxon>Vespoidea</taxon>
        <taxon>Vespidae</taxon>
        <taxon>Vespinae</taxon>
        <taxon>Vespula</taxon>
    </lineage>
</organism>
<keyword evidence="1" id="KW-1133">Transmembrane helix</keyword>
<keyword evidence="1" id="KW-0812">Transmembrane</keyword>
<accession>A0ABD2A467</accession>
<evidence type="ECO:0000313" key="2">
    <source>
        <dbReference type="EMBL" id="KAL2715272.1"/>
    </source>
</evidence>
<comment type="caution">
    <text evidence="2">The sequence shown here is derived from an EMBL/GenBank/DDBJ whole genome shotgun (WGS) entry which is preliminary data.</text>
</comment>
<keyword evidence="1" id="KW-0472">Membrane</keyword>
<proteinExistence type="predicted"/>
<dbReference type="AlphaFoldDB" id="A0ABD2A467"/>
<evidence type="ECO:0000313" key="3">
    <source>
        <dbReference type="Proteomes" id="UP001607302"/>
    </source>
</evidence>
<name>A0ABD2A467_VESSQ</name>
<sequence>MTVANNRNVMIVKKIFSAYTEGTIVWVKKMTLSYLPSCNFFWFLFAVVNMICSMFWIFDSVMVLVCKSFSYTEDK</sequence>
<dbReference type="Proteomes" id="UP001607302">
    <property type="component" value="Unassembled WGS sequence"/>
</dbReference>
<feature type="transmembrane region" description="Helical" evidence="1">
    <location>
        <begin position="40"/>
        <end position="65"/>
    </location>
</feature>
<gene>
    <name evidence="2" type="ORF">V1478_014970</name>
</gene>